<evidence type="ECO:0000256" key="1">
    <source>
        <dbReference type="ARBA" id="ARBA00006611"/>
    </source>
</evidence>
<dbReference type="FunFam" id="3.30.450.90:FF:000001">
    <property type="entry name" value="Type II secretion system ATPase GspE"/>
    <property type="match status" value="1"/>
</dbReference>
<dbReference type="InterPro" id="IPR007831">
    <property type="entry name" value="T2SS_GspE_N"/>
</dbReference>
<dbReference type="OrthoDB" id="5790493at2"/>
<feature type="domain" description="Bacterial type II secretion system protein E" evidence="4">
    <location>
        <begin position="381"/>
        <end position="395"/>
    </location>
</feature>
<evidence type="ECO:0000256" key="3">
    <source>
        <dbReference type="ARBA" id="ARBA00022840"/>
    </source>
</evidence>
<proteinExistence type="inferred from homology"/>
<sequence length="567" mass="63162">MARPEKVRLGEILVQQKLLSEEQLGLALAEQKRSGRKLGRVFIDSGYVTEEQIAGALARQLNIPYINLKFYNINADLVRLLPETQARRFRALVLEDRHGALLVGMSDPTDLFAYDEIARLVKQNIELAVVNETEVLAAIDRIYRRTEDITDLARELEQEMGDVSVDFGALAVNPGLEEAPVVKLLQSVFDDAAQVRASDIHIEPQENRLHIRFRIDGVLHLQTQADIKIAPALALRLKLMSDLDISEKRLPQDGRFAVRVKSTRIDVRISTMPTQFGESIVMRLLSQGNTNLRLDAIGMPRPMMEKFRAIVQRPNGLVLVTGPTGSGKTTTLYSALAELNSVEKKLITVEDPVEYRLPGINQVQVNEKIELDFARVLRSALRQDPDIVLVGEMRDQETAQIGLRAAMTGHLVLSTLHTNDAASTPLRLMDMGVPRYMVASSLQAVLAQRLLRVICESCTTEYTPTPTELEWLRLELNDKVGMAKYFHGKGCSHCNGMGYRGRTGVYELLEMTSAVVDAANDPDPANFLKAAGQAMAGQTLRRHAVQLVIQGRTTIAEAMRISNQQEE</sequence>
<evidence type="ECO:0000259" key="4">
    <source>
        <dbReference type="PROSITE" id="PS00662"/>
    </source>
</evidence>
<dbReference type="PANTHER" id="PTHR30258:SF29">
    <property type="entry name" value="MSHA PILUS ASSEMBLY ATPASE MSHE"/>
    <property type="match status" value="1"/>
</dbReference>
<dbReference type="EMBL" id="WNKZ01000050">
    <property type="protein sequence ID" value="MTV54394.1"/>
    <property type="molecule type" value="Genomic_DNA"/>
</dbReference>
<dbReference type="GO" id="GO:0016887">
    <property type="term" value="F:ATP hydrolysis activity"/>
    <property type="evidence" value="ECO:0007669"/>
    <property type="project" value="TreeGrafter"/>
</dbReference>
<reference evidence="6 7" key="3">
    <citation type="submission" date="2019-11" db="EMBL/GenBank/DDBJ databases">
        <title>Type strains purchased from KCTC, JCM and DSMZ.</title>
        <authorList>
            <person name="Lu H."/>
        </authorList>
    </citation>
    <scope>NUCLEOTIDE SEQUENCE [LARGE SCALE GENOMIC DNA]</scope>
    <source>
        <strain evidence="6 7">KCTC 52429</strain>
    </source>
</reference>
<keyword evidence="2" id="KW-0547">Nucleotide-binding</keyword>
<evidence type="ECO:0000313" key="8">
    <source>
        <dbReference type="Proteomes" id="UP000622638"/>
    </source>
</evidence>
<reference evidence="8" key="2">
    <citation type="journal article" date="2019" name="Int. J. Syst. Evol. Microbiol.">
        <title>The Global Catalogue of Microorganisms (GCM) 10K type strain sequencing project: providing services to taxonomists for standard genome sequencing and annotation.</title>
        <authorList>
            <consortium name="The Broad Institute Genomics Platform"/>
            <consortium name="The Broad Institute Genome Sequencing Center for Infectious Disease"/>
            <person name="Wu L."/>
            <person name="Ma J."/>
        </authorList>
    </citation>
    <scope>NUCLEOTIDE SEQUENCE [LARGE SCALE GENOMIC DNA]</scope>
    <source>
        <strain evidence="8">CGMCC 1.15931</strain>
    </source>
</reference>
<dbReference type="AlphaFoldDB" id="A0A6I3SZ73"/>
<dbReference type="FunFam" id="3.30.300.160:FF:000002">
    <property type="entry name" value="Type II secretion system protein E"/>
    <property type="match status" value="1"/>
</dbReference>
<dbReference type="RefSeq" id="WP_155471690.1">
    <property type="nucleotide sequence ID" value="NZ_BMKG01000015.1"/>
</dbReference>
<keyword evidence="8" id="KW-1185">Reference proteome</keyword>
<dbReference type="Gene3D" id="3.30.300.160">
    <property type="entry name" value="Type II secretion system, protein E, N-terminal domain"/>
    <property type="match status" value="1"/>
</dbReference>
<dbReference type="InterPro" id="IPR037257">
    <property type="entry name" value="T2SS_E_N_sf"/>
</dbReference>
<reference evidence="5" key="4">
    <citation type="submission" date="2024-05" db="EMBL/GenBank/DDBJ databases">
        <authorList>
            <person name="Sun Q."/>
            <person name="Zhou Y."/>
        </authorList>
    </citation>
    <scope>NUCLEOTIDE SEQUENCE</scope>
    <source>
        <strain evidence="5">CGMCC 1.15931</strain>
    </source>
</reference>
<dbReference type="FunFam" id="3.40.50.300:FF:000398">
    <property type="entry name" value="Type IV pilus assembly ATPase PilB"/>
    <property type="match status" value="1"/>
</dbReference>
<dbReference type="PROSITE" id="PS00662">
    <property type="entry name" value="T2SP_E"/>
    <property type="match status" value="1"/>
</dbReference>
<evidence type="ECO:0000313" key="6">
    <source>
        <dbReference type="EMBL" id="MTV54394.1"/>
    </source>
</evidence>
<organism evidence="6 7">
    <name type="scientific">Pseudoduganella buxea</name>
    <dbReference type="NCBI Taxonomy" id="1949069"/>
    <lineage>
        <taxon>Bacteria</taxon>
        <taxon>Pseudomonadati</taxon>
        <taxon>Pseudomonadota</taxon>
        <taxon>Betaproteobacteria</taxon>
        <taxon>Burkholderiales</taxon>
        <taxon>Oxalobacteraceae</taxon>
        <taxon>Telluria group</taxon>
        <taxon>Pseudoduganella</taxon>
    </lineage>
</organism>
<dbReference type="InterPro" id="IPR001482">
    <property type="entry name" value="T2SS/T4SS_dom"/>
</dbReference>
<accession>A0A6I3SZ73</accession>
<dbReference type="Gene3D" id="3.40.50.300">
    <property type="entry name" value="P-loop containing nucleotide triphosphate hydrolases"/>
    <property type="match status" value="1"/>
</dbReference>
<comment type="caution">
    <text evidence="6">The sequence shown here is derived from an EMBL/GenBank/DDBJ whole genome shotgun (WGS) entry which is preliminary data.</text>
</comment>
<protein>
    <submittedName>
        <fullName evidence="6">MSHA biogenesis protein MshE</fullName>
    </submittedName>
</protein>
<dbReference type="PANTHER" id="PTHR30258">
    <property type="entry name" value="TYPE II SECRETION SYSTEM PROTEIN GSPE-RELATED"/>
    <property type="match status" value="1"/>
</dbReference>
<dbReference type="GO" id="GO:0005886">
    <property type="term" value="C:plasma membrane"/>
    <property type="evidence" value="ECO:0007669"/>
    <property type="project" value="TreeGrafter"/>
</dbReference>
<dbReference type="InterPro" id="IPR027417">
    <property type="entry name" value="P-loop_NTPase"/>
</dbReference>
<evidence type="ECO:0000313" key="5">
    <source>
        <dbReference type="EMBL" id="GGC10962.1"/>
    </source>
</evidence>
<evidence type="ECO:0000256" key="2">
    <source>
        <dbReference type="ARBA" id="ARBA00022741"/>
    </source>
</evidence>
<dbReference type="InterPro" id="IPR003593">
    <property type="entry name" value="AAA+_ATPase"/>
</dbReference>
<dbReference type="Gene3D" id="3.30.450.90">
    <property type="match status" value="1"/>
</dbReference>
<reference evidence="5" key="1">
    <citation type="journal article" date="2014" name="Int. J. Syst. Evol. Microbiol.">
        <title>Complete genome of a new Firmicutes species belonging to the dominant human colonic microbiota ('Ruminococcus bicirculans') reveals two chromosomes and a selective capacity to utilize plant glucans.</title>
        <authorList>
            <consortium name="NISC Comparative Sequencing Program"/>
            <person name="Wegmann U."/>
            <person name="Louis P."/>
            <person name="Goesmann A."/>
            <person name="Henrissat B."/>
            <person name="Duncan S.H."/>
            <person name="Flint H.J."/>
        </authorList>
    </citation>
    <scope>NUCLEOTIDE SEQUENCE</scope>
    <source>
        <strain evidence="5">CGMCC 1.15931</strain>
    </source>
</reference>
<dbReference type="SMART" id="SM00382">
    <property type="entry name" value="AAA"/>
    <property type="match status" value="1"/>
</dbReference>
<dbReference type="GO" id="GO:0005524">
    <property type="term" value="F:ATP binding"/>
    <property type="evidence" value="ECO:0007669"/>
    <property type="project" value="UniProtKB-KW"/>
</dbReference>
<dbReference type="EMBL" id="BMKG01000015">
    <property type="protein sequence ID" value="GGC10962.1"/>
    <property type="molecule type" value="Genomic_DNA"/>
</dbReference>
<dbReference type="CDD" id="cd01129">
    <property type="entry name" value="PulE-GspE-like"/>
    <property type="match status" value="1"/>
</dbReference>
<dbReference type="Pfam" id="PF05157">
    <property type="entry name" value="MshEN"/>
    <property type="match status" value="1"/>
</dbReference>
<dbReference type="Pfam" id="PF00437">
    <property type="entry name" value="T2SSE"/>
    <property type="match status" value="1"/>
</dbReference>
<dbReference type="Proteomes" id="UP000430634">
    <property type="component" value="Unassembled WGS sequence"/>
</dbReference>
<evidence type="ECO:0000313" key="7">
    <source>
        <dbReference type="Proteomes" id="UP000430634"/>
    </source>
</evidence>
<name>A0A6I3SZ73_9BURK</name>
<dbReference type="SUPFAM" id="SSF160246">
    <property type="entry name" value="EspE N-terminal domain-like"/>
    <property type="match status" value="1"/>
</dbReference>
<dbReference type="SUPFAM" id="SSF52540">
    <property type="entry name" value="P-loop containing nucleoside triphosphate hydrolases"/>
    <property type="match status" value="1"/>
</dbReference>
<keyword evidence="3" id="KW-0067">ATP-binding</keyword>
<dbReference type="Proteomes" id="UP000622638">
    <property type="component" value="Unassembled WGS sequence"/>
</dbReference>
<gene>
    <name evidence="5" type="ORF">GCM10011572_35380</name>
    <name evidence="6" type="ORF">GM672_16810</name>
</gene>
<comment type="similarity">
    <text evidence="1">Belongs to the GSP E family.</text>
</comment>